<evidence type="ECO:0000256" key="4">
    <source>
        <dbReference type="ARBA" id="ARBA00023284"/>
    </source>
</evidence>
<dbReference type="Pfam" id="PF14289">
    <property type="entry name" value="DUF4369"/>
    <property type="match status" value="1"/>
</dbReference>
<dbReference type="GO" id="GO:0017004">
    <property type="term" value="P:cytochrome complex assembly"/>
    <property type="evidence" value="ECO:0007669"/>
    <property type="project" value="UniProtKB-KW"/>
</dbReference>
<feature type="signal peptide" evidence="5">
    <location>
        <begin position="1"/>
        <end position="19"/>
    </location>
</feature>
<feature type="domain" description="Thioredoxin" evidence="6">
    <location>
        <begin position="234"/>
        <end position="365"/>
    </location>
</feature>
<dbReference type="Pfam" id="PF00578">
    <property type="entry name" value="AhpC-TSA"/>
    <property type="match status" value="1"/>
</dbReference>
<dbReference type="GO" id="GO:0030313">
    <property type="term" value="C:cell envelope"/>
    <property type="evidence" value="ECO:0007669"/>
    <property type="project" value="UniProtKB-SubCell"/>
</dbReference>
<dbReference type="Gene3D" id="3.40.30.10">
    <property type="entry name" value="Glutaredoxin"/>
    <property type="match status" value="1"/>
</dbReference>
<feature type="chain" id="PRO_5021814274" evidence="5">
    <location>
        <begin position="20"/>
        <end position="365"/>
    </location>
</feature>
<gene>
    <name evidence="7" type="ORF">FHW36_109130</name>
</gene>
<dbReference type="OrthoDB" id="714321at2"/>
<keyword evidence="8" id="KW-1185">Reference proteome</keyword>
<evidence type="ECO:0000256" key="3">
    <source>
        <dbReference type="ARBA" id="ARBA00023157"/>
    </source>
</evidence>
<evidence type="ECO:0000313" key="8">
    <source>
        <dbReference type="Proteomes" id="UP000320811"/>
    </source>
</evidence>
<protein>
    <submittedName>
        <fullName evidence="7">Peroxiredoxin</fullName>
    </submittedName>
</protein>
<keyword evidence="4" id="KW-0676">Redox-active center</keyword>
<dbReference type="Proteomes" id="UP000320811">
    <property type="component" value="Unassembled WGS sequence"/>
</dbReference>
<dbReference type="PANTHER" id="PTHR42852:SF6">
    <property type="entry name" value="THIOL:DISULFIDE INTERCHANGE PROTEIN DSBE"/>
    <property type="match status" value="1"/>
</dbReference>
<dbReference type="RefSeq" id="WP_145673370.1">
    <property type="nucleotide sequence ID" value="NZ_VIWO01000009.1"/>
</dbReference>
<dbReference type="CDD" id="cd02966">
    <property type="entry name" value="TlpA_like_family"/>
    <property type="match status" value="1"/>
</dbReference>
<dbReference type="EMBL" id="VIWO01000009">
    <property type="protein sequence ID" value="TWF35341.1"/>
    <property type="molecule type" value="Genomic_DNA"/>
</dbReference>
<proteinExistence type="predicted"/>
<sequence>MRLTLLLFFACLISYRGFAQGTFTLQGETDSIFNGAYIHIYGVDWSGLNPKISDSTQVVNGHFSFKGNLATPGLLLSVFTSGEPRAITQVYLEARNMKLTLKGKRWQEKGNAVLTNSQSNSDWQELRFLNEATWRTLSLVYMRRDSLTRLQPDYPLVAINDTLKKLKQQMLKTETDWVICHPKAYISLVKLSYSIFNDLTPERALDMYNHLSSKLRSGAEGVALRKRINSRIAIRPGNIAPELTGRDTAGRQITLKNNRDRYVLLDFWASWCGPCLEQIPLVKKFRAANQSKNLTIIGISLDNDIKKWKNAILENELNWVHVSDLKGWKGEIAINYNVYFIPRNVLIGPDGRIIALDIDLDKYVL</sequence>
<keyword evidence="3" id="KW-1015">Disulfide bond</keyword>
<dbReference type="PROSITE" id="PS51352">
    <property type="entry name" value="THIOREDOXIN_2"/>
    <property type="match status" value="1"/>
</dbReference>
<dbReference type="PROSITE" id="PS00194">
    <property type="entry name" value="THIOREDOXIN_1"/>
    <property type="match status" value="1"/>
</dbReference>
<evidence type="ECO:0000256" key="2">
    <source>
        <dbReference type="ARBA" id="ARBA00022748"/>
    </source>
</evidence>
<comment type="subcellular location">
    <subcellularLocation>
        <location evidence="1">Cell envelope</location>
    </subcellularLocation>
</comment>
<evidence type="ECO:0000313" key="7">
    <source>
        <dbReference type="EMBL" id="TWF35341.1"/>
    </source>
</evidence>
<comment type="caution">
    <text evidence="7">The sequence shown here is derived from an EMBL/GenBank/DDBJ whole genome shotgun (WGS) entry which is preliminary data.</text>
</comment>
<keyword evidence="5" id="KW-0732">Signal</keyword>
<reference evidence="7 8" key="1">
    <citation type="submission" date="2019-06" db="EMBL/GenBank/DDBJ databases">
        <title>Sorghum-associated microbial communities from plants grown in Nebraska, USA.</title>
        <authorList>
            <person name="Schachtman D."/>
        </authorList>
    </citation>
    <scope>NUCLEOTIDE SEQUENCE [LARGE SCALE GENOMIC DNA]</scope>
    <source>
        <strain evidence="7 8">1209</strain>
    </source>
</reference>
<dbReference type="PANTHER" id="PTHR42852">
    <property type="entry name" value="THIOL:DISULFIDE INTERCHANGE PROTEIN DSBE"/>
    <property type="match status" value="1"/>
</dbReference>
<organism evidence="7 8">
    <name type="scientific">Chitinophaga polysaccharea</name>
    <dbReference type="NCBI Taxonomy" id="1293035"/>
    <lineage>
        <taxon>Bacteria</taxon>
        <taxon>Pseudomonadati</taxon>
        <taxon>Bacteroidota</taxon>
        <taxon>Chitinophagia</taxon>
        <taxon>Chitinophagales</taxon>
        <taxon>Chitinophagaceae</taxon>
        <taxon>Chitinophaga</taxon>
    </lineage>
</organism>
<dbReference type="AlphaFoldDB" id="A0A561PB28"/>
<keyword evidence="2" id="KW-0201">Cytochrome c-type biogenesis</keyword>
<evidence type="ECO:0000259" key="6">
    <source>
        <dbReference type="PROSITE" id="PS51352"/>
    </source>
</evidence>
<evidence type="ECO:0000256" key="1">
    <source>
        <dbReference type="ARBA" id="ARBA00004196"/>
    </source>
</evidence>
<dbReference type="InterPro" id="IPR000866">
    <property type="entry name" value="AhpC/TSA"/>
</dbReference>
<dbReference type="InterPro" id="IPR013766">
    <property type="entry name" value="Thioredoxin_domain"/>
</dbReference>
<dbReference type="InterPro" id="IPR017937">
    <property type="entry name" value="Thioredoxin_CS"/>
</dbReference>
<evidence type="ECO:0000256" key="5">
    <source>
        <dbReference type="SAM" id="SignalP"/>
    </source>
</evidence>
<name>A0A561PB28_9BACT</name>
<dbReference type="InterPro" id="IPR036249">
    <property type="entry name" value="Thioredoxin-like_sf"/>
</dbReference>
<accession>A0A561PB28</accession>
<dbReference type="InterPro" id="IPR050553">
    <property type="entry name" value="Thioredoxin_ResA/DsbE_sf"/>
</dbReference>
<dbReference type="SUPFAM" id="SSF52833">
    <property type="entry name" value="Thioredoxin-like"/>
    <property type="match status" value="1"/>
</dbReference>
<dbReference type="InterPro" id="IPR025380">
    <property type="entry name" value="DUF4369"/>
</dbReference>